<accession>A0A8X6T9X6</accession>
<reference evidence="1" key="1">
    <citation type="submission" date="2020-08" db="EMBL/GenBank/DDBJ databases">
        <title>Multicomponent nature underlies the extraordinary mechanical properties of spider dragline silk.</title>
        <authorList>
            <person name="Kono N."/>
            <person name="Nakamura H."/>
            <person name="Mori M."/>
            <person name="Yoshida Y."/>
            <person name="Ohtoshi R."/>
            <person name="Malay A.D."/>
            <person name="Moran D.A.P."/>
            <person name="Tomita M."/>
            <person name="Numata K."/>
            <person name="Arakawa K."/>
        </authorList>
    </citation>
    <scope>NUCLEOTIDE SEQUENCE</scope>
</reference>
<dbReference type="Proteomes" id="UP000887013">
    <property type="component" value="Unassembled WGS sequence"/>
</dbReference>
<proteinExistence type="predicted"/>
<sequence>MCSLSKRVEQLDRLISKLSGRSIRILVNIGKRDHRGERDLQPLPLHDPYQAPIDICGHRRSYDRCSKSEANAFLKFMCDICGCNFNFRGCFNKESRLLFMYHKMYETDKNDFWHLTRKEVVLFIS</sequence>
<gene>
    <name evidence="1" type="ORF">NPIL_293691</name>
</gene>
<name>A0A8X6T9X6_NEPPI</name>
<evidence type="ECO:0000313" key="2">
    <source>
        <dbReference type="Proteomes" id="UP000887013"/>
    </source>
</evidence>
<evidence type="ECO:0000313" key="1">
    <source>
        <dbReference type="EMBL" id="GFS87858.1"/>
    </source>
</evidence>
<dbReference type="AlphaFoldDB" id="A0A8X6T9X6"/>
<dbReference type="EMBL" id="BMAW01004261">
    <property type="protein sequence ID" value="GFS87858.1"/>
    <property type="molecule type" value="Genomic_DNA"/>
</dbReference>
<protein>
    <submittedName>
        <fullName evidence="1">Uncharacterized protein</fullName>
    </submittedName>
</protein>
<organism evidence="1 2">
    <name type="scientific">Nephila pilipes</name>
    <name type="common">Giant wood spider</name>
    <name type="synonym">Nephila maculata</name>
    <dbReference type="NCBI Taxonomy" id="299642"/>
    <lineage>
        <taxon>Eukaryota</taxon>
        <taxon>Metazoa</taxon>
        <taxon>Ecdysozoa</taxon>
        <taxon>Arthropoda</taxon>
        <taxon>Chelicerata</taxon>
        <taxon>Arachnida</taxon>
        <taxon>Araneae</taxon>
        <taxon>Araneomorphae</taxon>
        <taxon>Entelegynae</taxon>
        <taxon>Araneoidea</taxon>
        <taxon>Nephilidae</taxon>
        <taxon>Nephila</taxon>
    </lineage>
</organism>
<comment type="caution">
    <text evidence="1">The sequence shown here is derived from an EMBL/GenBank/DDBJ whole genome shotgun (WGS) entry which is preliminary data.</text>
</comment>
<keyword evidence="2" id="KW-1185">Reference proteome</keyword>